<proteinExistence type="predicted"/>
<name>A0ABS1H1L1_9BACL</name>
<keyword evidence="1" id="KW-0812">Transmembrane</keyword>
<keyword evidence="1" id="KW-1133">Transmembrane helix</keyword>
<evidence type="ECO:0000256" key="1">
    <source>
        <dbReference type="SAM" id="Phobius"/>
    </source>
</evidence>
<comment type="caution">
    <text evidence="2">The sequence shown here is derived from an EMBL/GenBank/DDBJ whole genome shotgun (WGS) entry which is preliminary data.</text>
</comment>
<keyword evidence="1" id="KW-0472">Membrane</keyword>
<sequence>MRSLLIGAISAILTIAILGVAIYTFVAKLTDTAAIQIEKVQVEDGQILHVKGDFTESARQYAGYTFDIMDGKFYLRMKTVLAGGQSGGFDFTIKDPNLANVEAIYLQGTSSEDQVLLWTLKKKINVDYESE</sequence>
<gene>
    <name evidence="2" type="ORF">JFL43_00135</name>
</gene>
<accession>A0ABS1H1L1</accession>
<feature type="transmembrane region" description="Helical" evidence="1">
    <location>
        <begin position="6"/>
        <end position="26"/>
    </location>
</feature>
<organism evidence="2 3">
    <name type="scientific">Viridibacillus soli</name>
    <dbReference type="NCBI Taxonomy" id="2798301"/>
    <lineage>
        <taxon>Bacteria</taxon>
        <taxon>Bacillati</taxon>
        <taxon>Bacillota</taxon>
        <taxon>Bacilli</taxon>
        <taxon>Bacillales</taxon>
        <taxon>Caryophanaceae</taxon>
        <taxon>Viridibacillus</taxon>
    </lineage>
</organism>
<evidence type="ECO:0000313" key="3">
    <source>
        <dbReference type="Proteomes" id="UP000618943"/>
    </source>
</evidence>
<dbReference type="Proteomes" id="UP000618943">
    <property type="component" value="Unassembled WGS sequence"/>
</dbReference>
<dbReference type="EMBL" id="JAEOAH010000001">
    <property type="protein sequence ID" value="MBK3493299.1"/>
    <property type="molecule type" value="Genomic_DNA"/>
</dbReference>
<dbReference type="RefSeq" id="WP_200747463.1">
    <property type="nucleotide sequence ID" value="NZ_JAEOAH010000001.1"/>
</dbReference>
<reference evidence="2 3" key="1">
    <citation type="submission" date="2020-12" db="EMBL/GenBank/DDBJ databases">
        <title>YIM B01967 draft genome.</title>
        <authorList>
            <person name="Yan X."/>
        </authorList>
    </citation>
    <scope>NUCLEOTIDE SEQUENCE [LARGE SCALE GENOMIC DNA]</scope>
    <source>
        <strain evidence="2 3">YIM B01967</strain>
    </source>
</reference>
<keyword evidence="3" id="KW-1185">Reference proteome</keyword>
<evidence type="ECO:0000313" key="2">
    <source>
        <dbReference type="EMBL" id="MBK3493299.1"/>
    </source>
</evidence>
<protein>
    <submittedName>
        <fullName evidence="2">Uncharacterized protein</fullName>
    </submittedName>
</protein>